<organism evidence="6 7">
    <name type="scientific">Thalictrum thalictroides</name>
    <name type="common">Rue-anemone</name>
    <name type="synonym">Anemone thalictroides</name>
    <dbReference type="NCBI Taxonomy" id="46969"/>
    <lineage>
        <taxon>Eukaryota</taxon>
        <taxon>Viridiplantae</taxon>
        <taxon>Streptophyta</taxon>
        <taxon>Embryophyta</taxon>
        <taxon>Tracheophyta</taxon>
        <taxon>Spermatophyta</taxon>
        <taxon>Magnoliopsida</taxon>
        <taxon>Ranunculales</taxon>
        <taxon>Ranunculaceae</taxon>
        <taxon>Thalictroideae</taxon>
        <taxon>Thalictrum</taxon>
    </lineage>
</organism>
<keyword evidence="7" id="KW-1185">Reference proteome</keyword>
<feature type="domain" description="Sulfotransferase" evidence="5">
    <location>
        <begin position="78"/>
        <end position="184"/>
    </location>
</feature>
<dbReference type="PANTHER" id="PTHR11783">
    <property type="entry name" value="SULFOTRANSFERASE SULT"/>
    <property type="match status" value="1"/>
</dbReference>
<evidence type="ECO:0000256" key="2">
    <source>
        <dbReference type="ARBA" id="ARBA00022679"/>
    </source>
</evidence>
<evidence type="ECO:0000313" key="6">
    <source>
        <dbReference type="EMBL" id="KAF5180411.1"/>
    </source>
</evidence>
<comment type="caution">
    <text evidence="6">The sequence shown here is derived from an EMBL/GenBank/DDBJ whole genome shotgun (WGS) entry which is preliminary data.</text>
</comment>
<proteinExistence type="inferred from homology"/>
<sequence length="204" mass="23193">MALLLLQMALEGIGGKFCTTLCKHLPLIPKTSILVSQLPKQTWFDEHYELCQWEGSWYLPPVLEGALATQSHFEACDDDNIIIASSLKVGTTWLKSLVPSIINCPQGDDDEDDPLVENNPHGVVLTLELQVFPEKQDITTLPSPRIFHTHLPYNSLQDSIKNSNCKIVYMPRNPMDVFVSLISMAFYEQTSYTRQWSFSYRKSI</sequence>
<evidence type="ECO:0000313" key="7">
    <source>
        <dbReference type="Proteomes" id="UP000554482"/>
    </source>
</evidence>
<dbReference type="EMBL" id="JABWDY010037453">
    <property type="protein sequence ID" value="KAF5180411.1"/>
    <property type="molecule type" value="Genomic_DNA"/>
</dbReference>
<dbReference type="InterPro" id="IPR027417">
    <property type="entry name" value="P-loop_NTPase"/>
</dbReference>
<keyword evidence="4" id="KW-0732">Signal</keyword>
<comment type="similarity">
    <text evidence="1 3">Belongs to the sulfotransferase 1 family.</text>
</comment>
<dbReference type="InterPro" id="IPR000863">
    <property type="entry name" value="Sulfotransferase_dom"/>
</dbReference>
<dbReference type="OrthoDB" id="205623at2759"/>
<reference evidence="6 7" key="1">
    <citation type="submission" date="2020-06" db="EMBL/GenBank/DDBJ databases">
        <title>Transcriptomic and genomic resources for Thalictrum thalictroides and T. hernandezii: Facilitating candidate gene discovery in an emerging model plant lineage.</title>
        <authorList>
            <person name="Arias T."/>
            <person name="Riano-Pachon D.M."/>
            <person name="Di Stilio V.S."/>
        </authorList>
    </citation>
    <scope>NUCLEOTIDE SEQUENCE [LARGE SCALE GENOMIC DNA]</scope>
    <source>
        <strain evidence="7">cv. WT478/WT964</strain>
        <tissue evidence="6">Leaves</tissue>
    </source>
</reference>
<evidence type="ECO:0000256" key="1">
    <source>
        <dbReference type="ARBA" id="ARBA00005771"/>
    </source>
</evidence>
<dbReference type="EC" id="2.8.2.-" evidence="3"/>
<dbReference type="Pfam" id="PF00685">
    <property type="entry name" value="Sulfotransfer_1"/>
    <property type="match status" value="1"/>
</dbReference>
<dbReference type="Proteomes" id="UP000554482">
    <property type="component" value="Unassembled WGS sequence"/>
</dbReference>
<evidence type="ECO:0000256" key="4">
    <source>
        <dbReference type="SAM" id="SignalP"/>
    </source>
</evidence>
<dbReference type="AlphaFoldDB" id="A0A7J6V729"/>
<feature type="signal peptide" evidence="4">
    <location>
        <begin position="1"/>
        <end position="15"/>
    </location>
</feature>
<dbReference type="SUPFAM" id="SSF52540">
    <property type="entry name" value="P-loop containing nucleoside triphosphate hydrolases"/>
    <property type="match status" value="1"/>
</dbReference>
<name>A0A7J6V729_THATH</name>
<dbReference type="GO" id="GO:0008146">
    <property type="term" value="F:sulfotransferase activity"/>
    <property type="evidence" value="ECO:0007669"/>
    <property type="project" value="InterPro"/>
</dbReference>
<feature type="chain" id="PRO_5029601608" description="Sulfotransferase" evidence="4">
    <location>
        <begin position="16"/>
        <end position="204"/>
    </location>
</feature>
<keyword evidence="2 3" id="KW-0808">Transferase</keyword>
<evidence type="ECO:0000259" key="5">
    <source>
        <dbReference type="Pfam" id="PF00685"/>
    </source>
</evidence>
<gene>
    <name evidence="6" type="ORF">FRX31_030000</name>
</gene>
<protein>
    <recommendedName>
        <fullName evidence="3">Sulfotransferase</fullName>
        <ecNumber evidence="3">2.8.2.-</ecNumber>
    </recommendedName>
</protein>
<evidence type="ECO:0000256" key="3">
    <source>
        <dbReference type="RuleBase" id="RU361155"/>
    </source>
</evidence>
<dbReference type="Gene3D" id="3.40.50.300">
    <property type="entry name" value="P-loop containing nucleotide triphosphate hydrolases"/>
    <property type="match status" value="1"/>
</dbReference>
<accession>A0A7J6V729</accession>